<evidence type="ECO:0000313" key="6">
    <source>
        <dbReference type="Proteomes" id="UP000030143"/>
    </source>
</evidence>
<dbReference type="InterPro" id="IPR027417">
    <property type="entry name" value="P-loop_NTPase"/>
</dbReference>
<gene>
    <name evidence="5" type="ORF">PEX2_095190</name>
</gene>
<feature type="compositionally biased region" description="Polar residues" evidence="3">
    <location>
        <begin position="1114"/>
        <end position="1125"/>
    </location>
</feature>
<dbReference type="InterPro" id="IPR016035">
    <property type="entry name" value="Acyl_Trfase/lysoPLipase"/>
</dbReference>
<dbReference type="RefSeq" id="XP_016593893.1">
    <property type="nucleotide sequence ID" value="XM_016746789.1"/>
</dbReference>
<reference evidence="5 6" key="1">
    <citation type="journal article" date="2015" name="Mol. Plant Microbe Interact.">
        <title>Genome, transcriptome, and functional analyses of Penicillium expansum provide new insights into secondary metabolism and pathogenicity.</title>
        <authorList>
            <person name="Ballester A.R."/>
            <person name="Marcet-Houben M."/>
            <person name="Levin E."/>
            <person name="Sela N."/>
            <person name="Selma-Lazaro C."/>
            <person name="Carmona L."/>
            <person name="Wisniewski M."/>
            <person name="Droby S."/>
            <person name="Gonzalez-Candelas L."/>
            <person name="Gabaldon T."/>
        </authorList>
    </citation>
    <scope>NUCLEOTIDE SEQUENCE [LARGE SCALE GENOMIC DNA]</scope>
    <source>
        <strain evidence="5 6">MD-8</strain>
    </source>
</reference>
<dbReference type="GeneID" id="27682209"/>
<organism evidence="5 6">
    <name type="scientific">Penicillium expansum</name>
    <name type="common">Blue mold rot fungus</name>
    <dbReference type="NCBI Taxonomy" id="27334"/>
    <lineage>
        <taxon>Eukaryota</taxon>
        <taxon>Fungi</taxon>
        <taxon>Dikarya</taxon>
        <taxon>Ascomycota</taxon>
        <taxon>Pezizomycotina</taxon>
        <taxon>Eurotiomycetes</taxon>
        <taxon>Eurotiomycetidae</taxon>
        <taxon>Eurotiales</taxon>
        <taxon>Aspergillaceae</taxon>
        <taxon>Penicillium</taxon>
    </lineage>
</organism>
<protein>
    <submittedName>
        <fullName evidence="5">Acyl transferase/acyl hydrolase/lysophospholipase</fullName>
    </submittedName>
</protein>
<keyword evidence="1 2" id="KW-0443">Lipid metabolism</keyword>
<dbReference type="GO" id="GO:0046486">
    <property type="term" value="P:glycerolipid metabolic process"/>
    <property type="evidence" value="ECO:0007669"/>
    <property type="project" value="UniProtKB-ARBA"/>
</dbReference>
<comment type="caution">
    <text evidence="5">The sequence shown here is derived from an EMBL/GenBank/DDBJ whole genome shotgun (WGS) entry which is preliminary data.</text>
</comment>
<dbReference type="EMBL" id="JQFZ01000318">
    <property type="protein sequence ID" value="KGO50821.1"/>
    <property type="molecule type" value="Genomic_DNA"/>
</dbReference>
<evidence type="ECO:0000256" key="3">
    <source>
        <dbReference type="SAM" id="MobiDB-lite"/>
    </source>
</evidence>
<dbReference type="Pfam" id="PF01734">
    <property type="entry name" value="Patatin"/>
    <property type="match status" value="1"/>
</dbReference>
<dbReference type="Gene3D" id="1.25.40.10">
    <property type="entry name" value="Tetratricopeptide repeat domain"/>
    <property type="match status" value="2"/>
</dbReference>
<dbReference type="GO" id="GO:0016042">
    <property type="term" value="P:lipid catabolic process"/>
    <property type="evidence" value="ECO:0007669"/>
    <property type="project" value="UniProtKB-UniRule"/>
</dbReference>
<keyword evidence="6" id="KW-1185">Reference proteome</keyword>
<keyword evidence="5" id="KW-0808">Transferase</keyword>
<dbReference type="Pfam" id="PF00931">
    <property type="entry name" value="NB-ARC"/>
    <property type="match status" value="1"/>
</dbReference>
<dbReference type="GO" id="GO:0016740">
    <property type="term" value="F:transferase activity"/>
    <property type="evidence" value="ECO:0007669"/>
    <property type="project" value="UniProtKB-KW"/>
</dbReference>
<proteinExistence type="predicted"/>
<dbReference type="InterPro" id="IPR053137">
    <property type="entry name" value="NLR-like"/>
</dbReference>
<feature type="region of interest" description="Disordered" evidence="3">
    <location>
        <begin position="1104"/>
        <end position="1125"/>
    </location>
</feature>
<dbReference type="InterPro" id="IPR002182">
    <property type="entry name" value="NB-ARC"/>
</dbReference>
<evidence type="ECO:0000259" key="4">
    <source>
        <dbReference type="PROSITE" id="PS51635"/>
    </source>
</evidence>
<dbReference type="PANTHER" id="PTHR46082">
    <property type="entry name" value="ATP/GTP-BINDING PROTEIN-RELATED"/>
    <property type="match status" value="1"/>
</dbReference>
<feature type="short sequence motif" description="GXGXXG" evidence="2">
    <location>
        <begin position="27"/>
        <end position="32"/>
    </location>
</feature>
<dbReference type="Proteomes" id="UP000030143">
    <property type="component" value="Unassembled WGS sequence"/>
</dbReference>
<dbReference type="Gene3D" id="3.40.1090.10">
    <property type="entry name" value="Cytosolic phospholipase A2 catalytic domain"/>
    <property type="match status" value="1"/>
</dbReference>
<dbReference type="SUPFAM" id="SSF52151">
    <property type="entry name" value="FabD/lysophospholipase-like"/>
    <property type="match status" value="1"/>
</dbReference>
<evidence type="ECO:0000256" key="1">
    <source>
        <dbReference type="ARBA" id="ARBA00023098"/>
    </source>
</evidence>
<dbReference type="InterPro" id="IPR019734">
    <property type="entry name" value="TPR_rpt"/>
</dbReference>
<keyword evidence="2 5" id="KW-0378">Hydrolase</keyword>
<feature type="active site" description="Nucleophile" evidence="2">
    <location>
        <position position="71"/>
    </location>
</feature>
<sequence>MQSQATKTDSEPNSIDTKGLCLLSLDGGGVRGLSTLFILKNIMAGVNRQRQKSSLPAVKPCEIFDLIGGTSTGGLIAIMLGRLEMDVDECITAYVDLMRTVFENASNFLPFSFTGKIKPKFNSGKLRDAITKVVERHDGSKTGLLNDRKEGGCKVFVCATAKETTGVTRLRSYSSEGLDIHATISEAALATSAATGFFKSVSIGKRLFVDGALGANNPVDEVEGEASDIWCPDTRQLKPLVKCFISIGTGIPSKKQIQDDKILKFFIKTLVGISTETEQTERKFIARWAKQVEENRFFRFNVEQGLQGINLAEYSAQGLIEAATDEYIRHQNQMSRVRNCVWNLKQKEYGTSSEEARKFTLAKEIQEFEDKVRLREPADYENTSMKEEPAFRTPFNNIPFPRNAGFVGRGDQLSEVEHMLFSPDEQRKVAITGLGGVGKTQVAIEIAYRAQARRGECSIFWISATSSETLERTYLQIAQDLRLPGLEDQQADAKTLLRDYLNDRNVGQWLLIYDNADDIDMWFDEATSNTEPQGLSNYVPWNSSGSVLFTTRFKKVALKLAMANVIELPHMDKQMAEKLLSKRLSTPALLDDKDATILLLEQLTFLPLAIVQAASYINENSLAALSDYLLLLSEQESDLIDLLSEEFHDDWRTRDTKNPVATTWLISFERIQSTSSLAAEILSFMACIEPIGIPKSLLPQVLSKRKWMEAIGVLKAYSFVSDRSENETFNLHRLVHLAMRNWLKRDGKLSDWTTKTLTRLEGVFPEDDYRNRDVWSAYMPHALILIKSADPKGSDKSHKLLQKVSQCLLADGRVREAVFWLEQKDNWEGKNLEREHPGRLASRHELAKAYQANGQIIKAVELLEDVVTVEERTLAKEHPDRLASRHALAGAYQANGQISEAIELLEEVVTVKECTLAKEHPDRLVSRHELARAYQANGQIIKAVELLEEVVTVQERTLAKEHPRRLASQHELAGAYLANGQISKAIELLDEVVTVQERTLAKEHPDRLASRHELARAYLSNGQIIKAVELLEEIVTVEERNLAKEHPDRLASRHELARAYLANGQISKAIELLEEVVAVRECTMTEDHSDRLVSRHALEVAYSQRAYNRERESTGSSQSKVESDR</sequence>
<feature type="domain" description="PNPLA" evidence="4">
    <location>
        <begin position="23"/>
        <end position="223"/>
    </location>
</feature>
<dbReference type="STRING" id="27334.A0A0A2J7T3"/>
<keyword evidence="2" id="KW-0442">Lipid degradation</keyword>
<dbReference type="NCBIfam" id="NF040586">
    <property type="entry name" value="FxSxx_TPR"/>
    <property type="match status" value="1"/>
</dbReference>
<dbReference type="SUPFAM" id="SSF52540">
    <property type="entry name" value="P-loop containing nucleoside triphosphate hydrolases"/>
    <property type="match status" value="1"/>
</dbReference>
<dbReference type="InterPro" id="IPR003593">
    <property type="entry name" value="AAA+_ATPase"/>
</dbReference>
<dbReference type="HOGENOM" id="CLU_000288_125_6_1"/>
<feature type="short sequence motif" description="GXSXG" evidence="2">
    <location>
        <begin position="69"/>
        <end position="73"/>
    </location>
</feature>
<dbReference type="SUPFAM" id="SSF48452">
    <property type="entry name" value="TPR-like"/>
    <property type="match status" value="2"/>
</dbReference>
<dbReference type="AlphaFoldDB" id="A0A0A2J7T3"/>
<feature type="short sequence motif" description="DGA/G" evidence="2">
    <location>
        <begin position="210"/>
        <end position="212"/>
    </location>
</feature>
<name>A0A0A2J7T3_PENEN</name>
<dbReference type="Pfam" id="PF13424">
    <property type="entry name" value="TPR_12"/>
    <property type="match status" value="3"/>
</dbReference>
<dbReference type="Gene3D" id="3.40.50.300">
    <property type="entry name" value="P-loop containing nucleotide triphosphate hydrolases"/>
    <property type="match status" value="1"/>
</dbReference>
<dbReference type="VEuPathDB" id="FungiDB:PEXP_105140"/>
<dbReference type="SMART" id="SM00382">
    <property type="entry name" value="AAA"/>
    <property type="match status" value="1"/>
</dbReference>
<dbReference type="GO" id="GO:0016787">
    <property type="term" value="F:hydrolase activity"/>
    <property type="evidence" value="ECO:0007669"/>
    <property type="project" value="UniProtKB-UniRule"/>
</dbReference>
<evidence type="ECO:0000256" key="2">
    <source>
        <dbReference type="PROSITE-ProRule" id="PRU01161"/>
    </source>
</evidence>
<evidence type="ECO:0000313" key="5">
    <source>
        <dbReference type="EMBL" id="KGO50821.1"/>
    </source>
</evidence>
<dbReference type="InterPro" id="IPR002641">
    <property type="entry name" value="PNPLA_dom"/>
</dbReference>
<dbReference type="SMART" id="SM00028">
    <property type="entry name" value="TPR"/>
    <property type="match status" value="6"/>
</dbReference>
<dbReference type="InterPro" id="IPR011990">
    <property type="entry name" value="TPR-like_helical_dom_sf"/>
</dbReference>
<dbReference type="PANTHER" id="PTHR46082:SF6">
    <property type="entry name" value="AAA+ ATPASE DOMAIN-CONTAINING PROTEIN-RELATED"/>
    <property type="match status" value="1"/>
</dbReference>
<dbReference type="GO" id="GO:0043531">
    <property type="term" value="F:ADP binding"/>
    <property type="evidence" value="ECO:0007669"/>
    <property type="project" value="InterPro"/>
</dbReference>
<accession>A0A0A2J7T3</accession>
<dbReference type="PROSITE" id="PS51635">
    <property type="entry name" value="PNPLA"/>
    <property type="match status" value="1"/>
</dbReference>
<dbReference type="CDD" id="cd07216">
    <property type="entry name" value="Pat17_PNPLA8_PNPLA9_like3"/>
    <property type="match status" value="1"/>
</dbReference>
<feature type="active site" description="Proton acceptor" evidence="2">
    <location>
        <position position="210"/>
    </location>
</feature>